<dbReference type="Gene3D" id="3.40.50.410">
    <property type="entry name" value="von Willebrand factor, type A domain"/>
    <property type="match status" value="1"/>
</dbReference>
<dbReference type="EMBL" id="BTSX01000001">
    <property type="protein sequence ID" value="GMS81450.1"/>
    <property type="molecule type" value="Genomic_DNA"/>
</dbReference>
<gene>
    <name evidence="2" type="ORF">PENTCL1PPCAC_3625</name>
</gene>
<dbReference type="PROSITE" id="PS50234">
    <property type="entry name" value="VWFA"/>
    <property type="match status" value="1"/>
</dbReference>
<feature type="non-terminal residue" evidence="2">
    <location>
        <position position="223"/>
    </location>
</feature>
<proteinExistence type="predicted"/>
<comment type="caution">
    <text evidence="2">The sequence shown here is derived from an EMBL/GenBank/DDBJ whole genome shotgun (WGS) entry which is preliminary data.</text>
</comment>
<feature type="domain" description="VWFA" evidence="1">
    <location>
        <begin position="25"/>
        <end position="199"/>
    </location>
</feature>
<dbReference type="Pfam" id="PF00092">
    <property type="entry name" value="VWA"/>
    <property type="match status" value="1"/>
</dbReference>
<dbReference type="PANTHER" id="PTHR31024:SF3">
    <property type="entry name" value="C-TYPE LECTIN-RELATED"/>
    <property type="match status" value="1"/>
</dbReference>
<evidence type="ECO:0000313" key="2">
    <source>
        <dbReference type="EMBL" id="GMS81450.1"/>
    </source>
</evidence>
<dbReference type="InterPro" id="IPR002035">
    <property type="entry name" value="VWF_A"/>
</dbReference>
<sequence length="223" mass="25474">SDNYCYCELVDDKPDGWNPKGIWLDVYIIFDTSLSMADHLDEAKSMVTSFVSQINTNRSTRIYSRIGIIDASLTPKIVYNLNMNSTDNLDSIKLTNATYADVDAALLAAIQSLYDYDNFYYRITEVVQQVIYYITNNATELTFDQSIYFKSHGGIIIVNDFGSERATTNPVLKSLASHNYYFTDLSKNYMRNLEVLCEANCWCETSLHAFNDDEISPRTQANR</sequence>
<dbReference type="SUPFAM" id="SSF53300">
    <property type="entry name" value="vWA-like"/>
    <property type="match status" value="1"/>
</dbReference>
<feature type="non-terminal residue" evidence="2">
    <location>
        <position position="1"/>
    </location>
</feature>
<keyword evidence="3" id="KW-1185">Reference proteome</keyword>
<dbReference type="Proteomes" id="UP001432027">
    <property type="component" value="Unassembled WGS sequence"/>
</dbReference>
<dbReference type="InterPro" id="IPR036465">
    <property type="entry name" value="vWFA_dom_sf"/>
</dbReference>
<protein>
    <recommendedName>
        <fullName evidence="1">VWFA domain-containing protein</fullName>
    </recommendedName>
</protein>
<reference evidence="2" key="1">
    <citation type="submission" date="2023-10" db="EMBL/GenBank/DDBJ databases">
        <title>Genome assembly of Pristionchus species.</title>
        <authorList>
            <person name="Yoshida K."/>
            <person name="Sommer R.J."/>
        </authorList>
    </citation>
    <scope>NUCLEOTIDE SEQUENCE</scope>
    <source>
        <strain evidence="2">RS0144</strain>
    </source>
</reference>
<accession>A0AAV5SMV6</accession>
<evidence type="ECO:0000313" key="3">
    <source>
        <dbReference type="Proteomes" id="UP001432027"/>
    </source>
</evidence>
<dbReference type="AlphaFoldDB" id="A0AAV5SMV6"/>
<dbReference type="PANTHER" id="PTHR31024">
    <property type="entry name" value="C-TYPE LECTIN"/>
    <property type="match status" value="1"/>
</dbReference>
<evidence type="ECO:0000259" key="1">
    <source>
        <dbReference type="PROSITE" id="PS50234"/>
    </source>
</evidence>
<organism evidence="2 3">
    <name type="scientific">Pristionchus entomophagus</name>
    <dbReference type="NCBI Taxonomy" id="358040"/>
    <lineage>
        <taxon>Eukaryota</taxon>
        <taxon>Metazoa</taxon>
        <taxon>Ecdysozoa</taxon>
        <taxon>Nematoda</taxon>
        <taxon>Chromadorea</taxon>
        <taxon>Rhabditida</taxon>
        <taxon>Rhabditina</taxon>
        <taxon>Diplogasteromorpha</taxon>
        <taxon>Diplogasteroidea</taxon>
        <taxon>Neodiplogasteridae</taxon>
        <taxon>Pristionchus</taxon>
    </lineage>
</organism>
<name>A0AAV5SMV6_9BILA</name>